<dbReference type="Proteomes" id="UP000008144">
    <property type="component" value="Chromosome 14"/>
</dbReference>
<reference evidence="1" key="4">
    <citation type="submission" date="2025-09" db="UniProtKB">
        <authorList>
            <consortium name="Ensembl"/>
        </authorList>
    </citation>
    <scope>IDENTIFICATION</scope>
</reference>
<reference evidence="2" key="1">
    <citation type="journal article" date="2002" name="Science">
        <title>The draft genome of Ciona intestinalis: insights into chordate and vertebrate origins.</title>
        <authorList>
            <person name="Dehal P."/>
            <person name="Satou Y."/>
            <person name="Campbell R.K."/>
            <person name="Chapman J."/>
            <person name="Degnan B."/>
            <person name="De Tomaso A."/>
            <person name="Davidson B."/>
            <person name="Di Gregorio A."/>
            <person name="Gelpke M."/>
            <person name="Goodstein D.M."/>
            <person name="Harafuji N."/>
            <person name="Hastings K.E."/>
            <person name="Ho I."/>
            <person name="Hotta K."/>
            <person name="Huang W."/>
            <person name="Kawashima T."/>
            <person name="Lemaire P."/>
            <person name="Martinez D."/>
            <person name="Meinertzhagen I.A."/>
            <person name="Necula S."/>
            <person name="Nonaka M."/>
            <person name="Putnam N."/>
            <person name="Rash S."/>
            <person name="Saiga H."/>
            <person name="Satake M."/>
            <person name="Terry A."/>
            <person name="Yamada L."/>
            <person name="Wang H.G."/>
            <person name="Awazu S."/>
            <person name="Azumi K."/>
            <person name="Boore J."/>
            <person name="Branno M."/>
            <person name="Chin-Bow S."/>
            <person name="DeSantis R."/>
            <person name="Doyle S."/>
            <person name="Francino P."/>
            <person name="Keys D.N."/>
            <person name="Haga S."/>
            <person name="Hayashi H."/>
            <person name="Hino K."/>
            <person name="Imai K.S."/>
            <person name="Inaba K."/>
            <person name="Kano S."/>
            <person name="Kobayashi K."/>
            <person name="Kobayashi M."/>
            <person name="Lee B.I."/>
            <person name="Makabe K.W."/>
            <person name="Manohar C."/>
            <person name="Matassi G."/>
            <person name="Medina M."/>
            <person name="Mochizuki Y."/>
            <person name="Mount S."/>
            <person name="Morishita T."/>
            <person name="Miura S."/>
            <person name="Nakayama A."/>
            <person name="Nishizaka S."/>
            <person name="Nomoto H."/>
            <person name="Ohta F."/>
            <person name="Oishi K."/>
            <person name="Rigoutsos I."/>
            <person name="Sano M."/>
            <person name="Sasaki A."/>
            <person name="Sasakura Y."/>
            <person name="Shoguchi E."/>
            <person name="Shin-i T."/>
            <person name="Spagnuolo A."/>
            <person name="Stainier D."/>
            <person name="Suzuki M.M."/>
            <person name="Tassy O."/>
            <person name="Takatori N."/>
            <person name="Tokuoka M."/>
            <person name="Yagi K."/>
            <person name="Yoshizaki F."/>
            <person name="Wada S."/>
            <person name="Zhang C."/>
            <person name="Hyatt P.D."/>
            <person name="Larimer F."/>
            <person name="Detter C."/>
            <person name="Doggett N."/>
            <person name="Glavina T."/>
            <person name="Hawkins T."/>
            <person name="Richardson P."/>
            <person name="Lucas S."/>
            <person name="Kohara Y."/>
            <person name="Levine M."/>
            <person name="Satoh N."/>
            <person name="Rokhsar D.S."/>
        </authorList>
    </citation>
    <scope>NUCLEOTIDE SEQUENCE [LARGE SCALE GENOMIC DNA]</scope>
</reference>
<sequence length="45" mass="4907">MLNPGSHSCSNPPHFLQTAASQDDVVVSSKSTSRRCLFSWITNSI</sequence>
<evidence type="ECO:0000313" key="1">
    <source>
        <dbReference type="Ensembl" id="ENSCINP00000033336.1"/>
    </source>
</evidence>
<dbReference type="HOGENOM" id="CLU_3207325_0_0_1"/>
<name>H2XUK2_CIOIN</name>
<dbReference type="EMBL" id="EAAA01001176">
    <property type="status" value="NOT_ANNOTATED_CDS"/>
    <property type="molecule type" value="Genomic_DNA"/>
</dbReference>
<dbReference type="AlphaFoldDB" id="H2XUK2"/>
<protein>
    <submittedName>
        <fullName evidence="1">Uncharacterized protein</fullName>
    </submittedName>
</protein>
<reference evidence="1" key="3">
    <citation type="submission" date="2025-08" db="UniProtKB">
        <authorList>
            <consortium name="Ensembl"/>
        </authorList>
    </citation>
    <scope>IDENTIFICATION</scope>
</reference>
<reference evidence="1" key="2">
    <citation type="journal article" date="2008" name="Genome Biol.">
        <title>Improved genome assembly and evidence-based global gene model set for the chordate Ciona intestinalis: new insight into intron and operon populations.</title>
        <authorList>
            <person name="Satou Y."/>
            <person name="Mineta K."/>
            <person name="Ogasawara M."/>
            <person name="Sasakura Y."/>
            <person name="Shoguchi E."/>
            <person name="Ueno K."/>
            <person name="Yamada L."/>
            <person name="Matsumoto J."/>
            <person name="Wasserscheid J."/>
            <person name="Dewar K."/>
            <person name="Wiley G.B."/>
            <person name="Macmil S.L."/>
            <person name="Roe B.A."/>
            <person name="Zeller R.W."/>
            <person name="Hastings K.E."/>
            <person name="Lemaire P."/>
            <person name="Lindquist E."/>
            <person name="Endo T."/>
            <person name="Hotta K."/>
            <person name="Inaba K."/>
        </authorList>
    </citation>
    <scope>NUCLEOTIDE SEQUENCE [LARGE SCALE GENOMIC DNA]</scope>
    <source>
        <strain evidence="1">wild type</strain>
    </source>
</reference>
<proteinExistence type="predicted"/>
<keyword evidence="2" id="KW-1185">Reference proteome</keyword>
<dbReference type="Ensembl" id="ENSCINT00000033983.1">
    <property type="protein sequence ID" value="ENSCINP00000033336.1"/>
    <property type="gene ID" value="ENSCING00000020379.1"/>
</dbReference>
<dbReference type="InParanoid" id="H2XUK2"/>
<organism evidence="1 2">
    <name type="scientific">Ciona intestinalis</name>
    <name type="common">Transparent sea squirt</name>
    <name type="synonym">Ascidia intestinalis</name>
    <dbReference type="NCBI Taxonomy" id="7719"/>
    <lineage>
        <taxon>Eukaryota</taxon>
        <taxon>Metazoa</taxon>
        <taxon>Chordata</taxon>
        <taxon>Tunicata</taxon>
        <taxon>Ascidiacea</taxon>
        <taxon>Phlebobranchia</taxon>
        <taxon>Cionidae</taxon>
        <taxon>Ciona</taxon>
    </lineage>
</organism>
<evidence type="ECO:0000313" key="2">
    <source>
        <dbReference type="Proteomes" id="UP000008144"/>
    </source>
</evidence>
<accession>H2XUK2</accession>